<dbReference type="InterPro" id="IPR027417">
    <property type="entry name" value="P-loop_NTPase"/>
</dbReference>
<keyword evidence="1" id="KW-0175">Coiled coil</keyword>
<name>A0ABU8DX30_9ACTN</name>
<dbReference type="SUPFAM" id="SSF52540">
    <property type="entry name" value="P-loop containing nucleoside triphosphate hydrolases"/>
    <property type="match status" value="1"/>
</dbReference>
<comment type="caution">
    <text evidence="3">The sequence shown here is derived from an EMBL/GenBank/DDBJ whole genome shotgun (WGS) entry which is preliminary data.</text>
</comment>
<evidence type="ECO:0000313" key="4">
    <source>
        <dbReference type="Proteomes" id="UP001361570"/>
    </source>
</evidence>
<dbReference type="RefSeq" id="WP_336405516.1">
    <property type="nucleotide sequence ID" value="NZ_JBAPLU010000020.1"/>
</dbReference>
<organism evidence="3 4">
    <name type="scientific">Klenkia sesuvii</name>
    <dbReference type="NCBI Taxonomy" id="3103137"/>
    <lineage>
        <taxon>Bacteria</taxon>
        <taxon>Bacillati</taxon>
        <taxon>Actinomycetota</taxon>
        <taxon>Actinomycetes</taxon>
        <taxon>Geodermatophilales</taxon>
        <taxon>Geodermatophilaceae</taxon>
        <taxon>Klenkia</taxon>
    </lineage>
</organism>
<evidence type="ECO:0000256" key="2">
    <source>
        <dbReference type="SAM" id="MobiDB-lite"/>
    </source>
</evidence>
<dbReference type="Pfam" id="PF13558">
    <property type="entry name" value="SbcC_Walker_B"/>
    <property type="match status" value="1"/>
</dbReference>
<keyword evidence="4" id="KW-1185">Reference proteome</keyword>
<gene>
    <name evidence="3" type="ORF">TEK04_16865</name>
</gene>
<feature type="region of interest" description="Disordered" evidence="2">
    <location>
        <begin position="338"/>
        <end position="360"/>
    </location>
</feature>
<feature type="compositionally biased region" description="Basic and acidic residues" evidence="2">
    <location>
        <begin position="350"/>
        <end position="360"/>
    </location>
</feature>
<protein>
    <submittedName>
        <fullName evidence="3">SbcC/MukB-like Walker B domain-containing protein</fullName>
    </submittedName>
</protein>
<dbReference type="Proteomes" id="UP001361570">
    <property type="component" value="Unassembled WGS sequence"/>
</dbReference>
<dbReference type="EMBL" id="JBAPLU010000020">
    <property type="protein sequence ID" value="MEI4273395.1"/>
    <property type="molecule type" value="Genomic_DNA"/>
</dbReference>
<proteinExistence type="predicted"/>
<sequence>MTERWRLHRAGIQNVWHYLDTEFVLTGGRMVLRGTNGSGKSRALELLLPFLLDADRRRMDSSGSAAVNLDRLMRVGDPGTTNRVGYLWLELIQGMDRYLTLGAHLRWSANTGSVTVSWFLTELRVGHELRLLDPDRHPLRREDLAQLLGPDVLTTVADTHRERVRERVFGLVDAQAGERFDGLTQLLHTLRSPDVGNRIDEGRLPALLSDALPPLSQATLDAAGSKLDEISETRALQDRLERSVADLETFLAAYRRYAQGELGAATDRTRVAVRELTRAEKRDAATRAALTTAESDDARAEAQLAQCREQLVEVQATLVGLQQSADRQDLLERARTVTAHRGTADQAAGRADDARRGEDAAADRLTRVARTAIEVAGRTSERMAALAERARDAGVPDPLPGEVVVRMVEEVGAVEAVRLQPDLDAEPVGRPTLTGLDLGGVDLDAWRAGAGVVRQAARDRRQQLDARWAEHRRLAGAEGVVVQAERSRDDAVGREQEAGLRRDDAVDAENAARTSLRERWSAWTQAPETVAQLGGVDWSVTPVGAWLAEGPDDLDALDGAAADAAVPAIEELQIEAAELRVRVQERRMRVTGLEAERTALLAERDPEPARPPWSGPVDGVPLWRSVDFRAGLTTEVQAGLEAALLASGLLTAVVRADGAAADGELLVDAGGPTAARPLSQVLVPDPDGGLPSGQVAAVLDRIGWGDRSGPCWVDADGSFRLGALTGRHTAPHARHIGTTARARHRAEELARVDAELAALADELARLGTRASSLAAAVDAVRAHVRTAPRSTALRETITRRGAAEADVAREAATAQRLARAAAEQRARWDVEQARHAELCGRLGVPADEQRLATARERAGQTTSEAESVSVALGDLARAVQAVAAEGAALDEARGSRVAAEAAAERDRERWHVAATELAAAELAAGLDADAARAELRAAEQAVSAAQIAVRDADRDRLAALGTLTRAQGDAATAAAAVAQAREAAGSADELLRRRAQLPGLAEAAGIGELPAAGSLVDVLTAGLPDPVPEPDPDAYLKALLRLENQRDPGDYDLLTRVEDGVNLVEIGEAAGRRPLPAAVAELVRRRDLGRSALTEREQRVFTTFVLGSVADELRHQLQWSTQQVERMNARLAGIRTSHGIGVEIRWPLADDVAGSAARIEELVLQRSSARAADATAELTALLRARVEEELRTDPAQGYATALRAALDHRSWHEVQVFIVGPGDAPPRKISRRARLSQGETRVVSYLALFAAADAFFTGLPSPEALRLILLDDAFAKVDERTIGELMAQLVRLDLDFVMTGHALWGFGPDVPSLDVYEVRRAEGTAAITTRVHWDGTTRHVFT</sequence>
<evidence type="ECO:0000256" key="1">
    <source>
        <dbReference type="SAM" id="Coils"/>
    </source>
</evidence>
<accession>A0ABU8DX30</accession>
<reference evidence="3 4" key="1">
    <citation type="submission" date="2024-03" db="EMBL/GenBank/DDBJ databases">
        <title>Draft genome sequence of Klenkia sp. LSe6-5.</title>
        <authorList>
            <person name="Duangmal K."/>
            <person name="Chantavorakit T."/>
        </authorList>
    </citation>
    <scope>NUCLEOTIDE SEQUENCE [LARGE SCALE GENOMIC DNA]</scope>
    <source>
        <strain evidence="3 4">LSe6-5</strain>
    </source>
</reference>
<feature type="coiled-coil region" evidence="1">
    <location>
        <begin position="928"/>
        <end position="955"/>
    </location>
</feature>
<evidence type="ECO:0000313" key="3">
    <source>
        <dbReference type="EMBL" id="MEI4273395.1"/>
    </source>
</evidence>
<feature type="coiled-coil region" evidence="1">
    <location>
        <begin position="290"/>
        <end position="324"/>
    </location>
</feature>